<proteinExistence type="predicted"/>
<reference evidence="3" key="1">
    <citation type="submission" date="2020-08" db="EMBL/GenBank/DDBJ databases">
        <title>Genome public.</title>
        <authorList>
            <person name="Liu C."/>
            <person name="Sun Q."/>
        </authorList>
    </citation>
    <scope>NUCLEOTIDE SEQUENCE</scope>
    <source>
        <strain evidence="3">NSJ-54</strain>
    </source>
</reference>
<feature type="region of interest" description="Disordered" evidence="1">
    <location>
        <begin position="25"/>
        <end position="64"/>
    </location>
</feature>
<feature type="chain" id="PRO_5039007421" description="Lipoprotein" evidence="2">
    <location>
        <begin position="22"/>
        <end position="235"/>
    </location>
</feature>
<gene>
    <name evidence="3" type="ORF">H8709_11260</name>
</gene>
<evidence type="ECO:0000256" key="2">
    <source>
        <dbReference type="SAM" id="SignalP"/>
    </source>
</evidence>
<feature type="compositionally biased region" description="Low complexity" evidence="1">
    <location>
        <begin position="41"/>
        <end position="64"/>
    </location>
</feature>
<accession>A0A926I7Q8</accession>
<keyword evidence="4" id="KW-1185">Reference proteome</keyword>
<dbReference type="PROSITE" id="PS51257">
    <property type="entry name" value="PROKAR_LIPOPROTEIN"/>
    <property type="match status" value="1"/>
</dbReference>
<protein>
    <recommendedName>
        <fullName evidence="5">Lipoprotein</fullName>
    </recommendedName>
</protein>
<dbReference type="RefSeq" id="WP_262398446.1">
    <property type="nucleotide sequence ID" value="NZ_JACRTC010000011.1"/>
</dbReference>
<evidence type="ECO:0000313" key="3">
    <source>
        <dbReference type="EMBL" id="MBC8571394.1"/>
    </source>
</evidence>
<evidence type="ECO:0008006" key="5">
    <source>
        <dbReference type="Google" id="ProtNLM"/>
    </source>
</evidence>
<evidence type="ECO:0000313" key="4">
    <source>
        <dbReference type="Proteomes" id="UP000660861"/>
    </source>
</evidence>
<name>A0A926I7Q8_9FIRM</name>
<feature type="compositionally biased region" description="Polar residues" evidence="1">
    <location>
        <begin position="25"/>
        <end position="40"/>
    </location>
</feature>
<dbReference type="EMBL" id="JACRTC010000011">
    <property type="protein sequence ID" value="MBC8571394.1"/>
    <property type="molecule type" value="Genomic_DNA"/>
</dbReference>
<dbReference type="Proteomes" id="UP000660861">
    <property type="component" value="Unassembled WGS sequence"/>
</dbReference>
<comment type="caution">
    <text evidence="3">The sequence shown here is derived from an EMBL/GenBank/DDBJ whole genome shotgun (WGS) entry which is preliminary data.</text>
</comment>
<sequence length="235" mass="24952">MKKFITLVVSLVLILSLSSCAAPPETSSSAPVTESHSVVQTTPAPVTTTPPVTTTAPITTKPEPIVYDESGSGDTVLQNITIKSAYNVLTFTHSGSSNFIVKGHREDGSYELLVNTIGPYQGTVLLDDAAAFMLEIKADGNWTVHDETIHGDTATSFSGSGDFVTTVTQPGTKIFEFTHDGSSNFIVRQHSDVGTELLVNEIGAYSGQVVSRISASEPCLFEIIADGNWTIKPVS</sequence>
<evidence type="ECO:0000256" key="1">
    <source>
        <dbReference type="SAM" id="MobiDB-lite"/>
    </source>
</evidence>
<dbReference type="AlphaFoldDB" id="A0A926I7Q8"/>
<keyword evidence="2" id="KW-0732">Signal</keyword>
<organism evidence="3 4">
    <name type="scientific">Zongyangia hominis</name>
    <dbReference type="NCBI Taxonomy" id="2763677"/>
    <lineage>
        <taxon>Bacteria</taxon>
        <taxon>Bacillati</taxon>
        <taxon>Bacillota</taxon>
        <taxon>Clostridia</taxon>
        <taxon>Eubacteriales</taxon>
        <taxon>Oscillospiraceae</taxon>
        <taxon>Zongyangia</taxon>
    </lineage>
</organism>
<feature type="signal peptide" evidence="2">
    <location>
        <begin position="1"/>
        <end position="21"/>
    </location>
</feature>